<keyword evidence="1" id="KW-1133">Transmembrane helix</keyword>
<feature type="transmembrane region" description="Helical" evidence="1">
    <location>
        <begin position="95"/>
        <end position="122"/>
    </location>
</feature>
<keyword evidence="3" id="KW-1185">Reference proteome</keyword>
<keyword evidence="1" id="KW-0472">Membrane</keyword>
<organism evidence="2 3">
    <name type="scientific">Pseudomonas matsuisoli</name>
    <dbReference type="NCBI Taxonomy" id="1515666"/>
    <lineage>
        <taxon>Bacteria</taxon>
        <taxon>Pseudomonadati</taxon>
        <taxon>Pseudomonadota</taxon>
        <taxon>Gammaproteobacteria</taxon>
        <taxon>Pseudomonadales</taxon>
        <taxon>Pseudomonadaceae</taxon>
        <taxon>Pseudomonas</taxon>
    </lineage>
</organism>
<name>A0A917PXV6_9PSED</name>
<accession>A0A917PXV6</accession>
<proteinExistence type="predicted"/>
<dbReference type="AlphaFoldDB" id="A0A917PXV6"/>
<evidence type="ECO:0000313" key="2">
    <source>
        <dbReference type="EMBL" id="GGJ98068.1"/>
    </source>
</evidence>
<evidence type="ECO:0008006" key="4">
    <source>
        <dbReference type="Google" id="ProtNLM"/>
    </source>
</evidence>
<dbReference type="EMBL" id="BMPO01000005">
    <property type="protein sequence ID" value="GGJ98068.1"/>
    <property type="molecule type" value="Genomic_DNA"/>
</dbReference>
<reference evidence="2" key="2">
    <citation type="submission" date="2020-09" db="EMBL/GenBank/DDBJ databases">
        <authorList>
            <person name="Sun Q."/>
            <person name="Ohkuma M."/>
        </authorList>
    </citation>
    <scope>NUCLEOTIDE SEQUENCE</scope>
    <source>
        <strain evidence="2">JCM 30078</strain>
    </source>
</reference>
<keyword evidence="1" id="KW-0812">Transmembrane</keyword>
<protein>
    <recommendedName>
        <fullName evidence="4">3-phosphoshikimate 1-carboxyvinyltransferase</fullName>
    </recommendedName>
</protein>
<evidence type="ECO:0000313" key="3">
    <source>
        <dbReference type="Proteomes" id="UP000635983"/>
    </source>
</evidence>
<evidence type="ECO:0000256" key="1">
    <source>
        <dbReference type="SAM" id="Phobius"/>
    </source>
</evidence>
<gene>
    <name evidence="2" type="ORF">GCM10009304_24960</name>
</gene>
<dbReference type="RefSeq" id="WP_229779409.1">
    <property type="nucleotide sequence ID" value="NZ_BMPO01000005.1"/>
</dbReference>
<comment type="caution">
    <text evidence="2">The sequence shown here is derived from an EMBL/GenBank/DDBJ whole genome shotgun (WGS) entry which is preliminary data.</text>
</comment>
<sequence length="145" mass="16725">MNEGTQLAMNIDPAQKARNLEDPFLKGLNERLPKDIRDSFTQVQLDALRVAFSARQWGRHRIDWRGTFSFGHSRYYVVFLFGRNRRDLSRLERRLSLLGKAAVVTAFLVFCMAIGLVGLYLIKSALGINLFPNFSLGLWDWFRTA</sequence>
<dbReference type="Proteomes" id="UP000635983">
    <property type="component" value="Unassembled WGS sequence"/>
</dbReference>
<reference evidence="2" key="1">
    <citation type="journal article" date="2014" name="Int. J. Syst. Evol. Microbiol.">
        <title>Complete genome sequence of Corynebacterium casei LMG S-19264T (=DSM 44701T), isolated from a smear-ripened cheese.</title>
        <authorList>
            <consortium name="US DOE Joint Genome Institute (JGI-PGF)"/>
            <person name="Walter F."/>
            <person name="Albersmeier A."/>
            <person name="Kalinowski J."/>
            <person name="Ruckert C."/>
        </authorList>
    </citation>
    <scope>NUCLEOTIDE SEQUENCE</scope>
    <source>
        <strain evidence="2">JCM 30078</strain>
    </source>
</reference>